<reference evidence="1" key="1">
    <citation type="submission" date="2018-02" db="EMBL/GenBank/DDBJ databases">
        <title>Rhizophora mucronata_Transcriptome.</title>
        <authorList>
            <person name="Meera S.P."/>
            <person name="Sreeshan A."/>
            <person name="Augustine A."/>
        </authorList>
    </citation>
    <scope>NUCLEOTIDE SEQUENCE</scope>
    <source>
        <tissue evidence="1">Leaf</tissue>
    </source>
</reference>
<evidence type="ECO:0000313" key="1">
    <source>
        <dbReference type="EMBL" id="MBX70862.1"/>
    </source>
</evidence>
<organism evidence="1">
    <name type="scientific">Rhizophora mucronata</name>
    <name type="common">Asiatic mangrove</name>
    <dbReference type="NCBI Taxonomy" id="61149"/>
    <lineage>
        <taxon>Eukaryota</taxon>
        <taxon>Viridiplantae</taxon>
        <taxon>Streptophyta</taxon>
        <taxon>Embryophyta</taxon>
        <taxon>Tracheophyta</taxon>
        <taxon>Spermatophyta</taxon>
        <taxon>Magnoliopsida</taxon>
        <taxon>eudicotyledons</taxon>
        <taxon>Gunneridae</taxon>
        <taxon>Pentapetalae</taxon>
        <taxon>rosids</taxon>
        <taxon>fabids</taxon>
        <taxon>Malpighiales</taxon>
        <taxon>Rhizophoraceae</taxon>
        <taxon>Rhizophora</taxon>
    </lineage>
</organism>
<accession>A0A2P2QV28</accession>
<dbReference type="EMBL" id="GGEC01090378">
    <property type="protein sequence ID" value="MBX70862.1"/>
    <property type="molecule type" value="Transcribed_RNA"/>
</dbReference>
<name>A0A2P2QV28_RHIMU</name>
<dbReference type="AlphaFoldDB" id="A0A2P2QV28"/>
<proteinExistence type="predicted"/>
<protein>
    <submittedName>
        <fullName evidence="1">Uncharacterized protein</fullName>
    </submittedName>
</protein>
<sequence>MKIQSDIPSFMQINFPAQICSSFQSFLKPCRIKGSYVLTQI</sequence>